<dbReference type="EMBL" id="OY882859">
    <property type="protein sequence ID" value="CAK6441219.1"/>
    <property type="molecule type" value="Genomic_DNA"/>
</dbReference>
<keyword evidence="5" id="KW-0067">ATP-binding</keyword>
<dbReference type="Pfam" id="PF00179">
    <property type="entry name" value="UQ_con"/>
    <property type="match status" value="1"/>
</dbReference>
<feature type="active site" description="Glycyl thioester intermediate" evidence="4">
    <location>
        <position position="89"/>
    </location>
</feature>
<keyword evidence="8" id="KW-1185">Reference proteome</keyword>
<dbReference type="Gene3D" id="3.10.110.10">
    <property type="entry name" value="Ubiquitin Conjugating Enzyme"/>
    <property type="match status" value="1"/>
</dbReference>
<name>A0ABN9ZW73_PIPNA</name>
<feature type="domain" description="UBC core" evidence="6">
    <location>
        <begin position="4"/>
        <end position="153"/>
    </location>
</feature>
<keyword evidence="5" id="KW-0547">Nucleotide-binding</keyword>
<accession>A0ABN9ZW73</accession>
<keyword evidence="2 5" id="KW-0833">Ubl conjugation pathway</keyword>
<dbReference type="SMART" id="SM00212">
    <property type="entry name" value="UBCc"/>
    <property type="match status" value="1"/>
</dbReference>
<evidence type="ECO:0000313" key="8">
    <source>
        <dbReference type="Proteomes" id="UP001314169"/>
    </source>
</evidence>
<dbReference type="PROSITE" id="PS50127">
    <property type="entry name" value="UBC_2"/>
    <property type="match status" value="1"/>
</dbReference>
<dbReference type="InterPro" id="IPR000608">
    <property type="entry name" value="UBC"/>
</dbReference>
<dbReference type="InterPro" id="IPR050113">
    <property type="entry name" value="Ub_conjugating_enzyme"/>
</dbReference>
<protein>
    <recommendedName>
        <fullName evidence="6">UBC core domain-containing protein</fullName>
    </recommendedName>
</protein>
<dbReference type="SUPFAM" id="SSF54495">
    <property type="entry name" value="UBC-like"/>
    <property type="match status" value="1"/>
</dbReference>
<dbReference type="PROSITE" id="PS00183">
    <property type="entry name" value="UBC_1"/>
    <property type="match status" value="1"/>
</dbReference>
<evidence type="ECO:0000313" key="7">
    <source>
        <dbReference type="EMBL" id="CAK6441219.1"/>
    </source>
</evidence>
<comment type="similarity">
    <text evidence="5">Belongs to the ubiquitin-conjugating enzyme family.</text>
</comment>
<evidence type="ECO:0000256" key="2">
    <source>
        <dbReference type="ARBA" id="ARBA00022786"/>
    </source>
</evidence>
<sequence>MCCRAYFLLQRDLRELEENKYKGIVAFPVSEDQMTWEASIEGLKDTIWQGILLQLTITFTPEYNLAPPVVKFKTIPFHPNVDQNTGQPCIDFLDNPRKWKTSYTLSSILLTLQVMLSNPVLEKPVNLEAAQILTENESMYKLIIQNIYRDTLLLDQVSSDSSKDSDKLIKAIKISFDDYHKTWSEIATSQAAECFRIPMLQNPAFIGHHHKWKKMEQKHQKEWNLKYAAAKAQYARETKTSYKVQSQSRRIYPSPVSVLLCYSLESQSESEIVLKTYSPEDQWEDYGDHIHDPWEEEVEELVNWANTLDSDVL</sequence>
<proteinExistence type="inferred from homology"/>
<dbReference type="InterPro" id="IPR016135">
    <property type="entry name" value="UBQ-conjugating_enzyme/RWD"/>
</dbReference>
<dbReference type="InterPro" id="IPR023313">
    <property type="entry name" value="UBQ-conjugating_AS"/>
</dbReference>
<gene>
    <name evidence="7" type="ORF">MPIPNATIZW_LOCUS9525</name>
</gene>
<evidence type="ECO:0000259" key="6">
    <source>
        <dbReference type="PROSITE" id="PS50127"/>
    </source>
</evidence>
<reference evidence="7" key="1">
    <citation type="submission" date="2023-12" db="EMBL/GenBank/DDBJ databases">
        <authorList>
            <person name="Brown T."/>
        </authorList>
    </citation>
    <scope>NUCLEOTIDE SEQUENCE</scope>
</reference>
<dbReference type="Proteomes" id="UP001314169">
    <property type="component" value="Chromosome 2"/>
</dbReference>
<evidence type="ECO:0000256" key="3">
    <source>
        <dbReference type="ARBA" id="ARBA00043952"/>
    </source>
</evidence>
<evidence type="ECO:0000256" key="1">
    <source>
        <dbReference type="ARBA" id="ARBA00022679"/>
    </source>
</evidence>
<keyword evidence="1" id="KW-0808">Transferase</keyword>
<organism evidence="7 8">
    <name type="scientific">Pipistrellus nathusii</name>
    <name type="common">Nathusius' pipistrelle</name>
    <dbReference type="NCBI Taxonomy" id="59473"/>
    <lineage>
        <taxon>Eukaryota</taxon>
        <taxon>Metazoa</taxon>
        <taxon>Chordata</taxon>
        <taxon>Craniata</taxon>
        <taxon>Vertebrata</taxon>
        <taxon>Euteleostomi</taxon>
        <taxon>Mammalia</taxon>
        <taxon>Eutheria</taxon>
        <taxon>Laurasiatheria</taxon>
        <taxon>Chiroptera</taxon>
        <taxon>Yangochiroptera</taxon>
        <taxon>Vespertilionidae</taxon>
        <taxon>Pipistrellus</taxon>
    </lineage>
</organism>
<dbReference type="PANTHER" id="PTHR24067">
    <property type="entry name" value="UBIQUITIN-CONJUGATING ENZYME E2"/>
    <property type="match status" value="1"/>
</dbReference>
<comment type="pathway">
    <text evidence="3">Protein modification.</text>
</comment>
<dbReference type="CDD" id="cd23806">
    <property type="entry name" value="UBCc_UBE2U"/>
    <property type="match status" value="1"/>
</dbReference>
<evidence type="ECO:0000256" key="4">
    <source>
        <dbReference type="PROSITE-ProRule" id="PRU10133"/>
    </source>
</evidence>
<evidence type="ECO:0000256" key="5">
    <source>
        <dbReference type="RuleBase" id="RU362109"/>
    </source>
</evidence>